<dbReference type="PROSITE" id="PS51181">
    <property type="entry name" value="PPASE_TENSIN"/>
    <property type="match status" value="1"/>
</dbReference>
<name>A0AAD9N4B1_9ANNE</name>
<dbReference type="InterPro" id="IPR029023">
    <property type="entry name" value="Tensin_phosphatase"/>
</dbReference>
<dbReference type="Pfam" id="PF10409">
    <property type="entry name" value="PTEN_C2"/>
    <property type="match status" value="1"/>
</dbReference>
<dbReference type="SUPFAM" id="SSF52799">
    <property type="entry name" value="(Phosphotyrosine protein) phosphatases II"/>
    <property type="match status" value="1"/>
</dbReference>
<reference evidence="5" key="1">
    <citation type="journal article" date="2023" name="Mol. Biol. Evol.">
        <title>Third-Generation Sequencing Reveals the Adaptive Role of the Epigenome in Three Deep-Sea Polychaetes.</title>
        <authorList>
            <person name="Perez M."/>
            <person name="Aroh O."/>
            <person name="Sun Y."/>
            <person name="Lan Y."/>
            <person name="Juniper S.K."/>
            <person name="Young C.R."/>
            <person name="Angers B."/>
            <person name="Qian P.Y."/>
        </authorList>
    </citation>
    <scope>NUCLEOTIDE SEQUENCE</scope>
    <source>
        <strain evidence="5">P08H-3</strain>
    </source>
</reference>
<accession>A0AAD9N4B1</accession>
<keyword evidence="1" id="KW-0378">Hydrolase</keyword>
<comment type="caution">
    <text evidence="5">The sequence shown here is derived from an EMBL/GenBank/DDBJ whole genome shotgun (WGS) entry which is preliminary data.</text>
</comment>
<dbReference type="InterPro" id="IPR014020">
    <property type="entry name" value="Tensin_C2-dom"/>
</dbReference>
<dbReference type="GO" id="GO:0016314">
    <property type="term" value="F:phosphatidylinositol-3,4,5-trisphosphate 3-phosphatase activity"/>
    <property type="evidence" value="ECO:0007669"/>
    <property type="project" value="TreeGrafter"/>
</dbReference>
<dbReference type="AlphaFoldDB" id="A0AAD9N4B1"/>
<organism evidence="5 6">
    <name type="scientific">Paralvinella palmiformis</name>
    <dbReference type="NCBI Taxonomy" id="53620"/>
    <lineage>
        <taxon>Eukaryota</taxon>
        <taxon>Metazoa</taxon>
        <taxon>Spiralia</taxon>
        <taxon>Lophotrochozoa</taxon>
        <taxon>Annelida</taxon>
        <taxon>Polychaeta</taxon>
        <taxon>Sedentaria</taxon>
        <taxon>Canalipalpata</taxon>
        <taxon>Terebellida</taxon>
        <taxon>Terebelliformia</taxon>
        <taxon>Alvinellidae</taxon>
        <taxon>Paralvinella</taxon>
    </lineage>
</organism>
<dbReference type="Proteomes" id="UP001208570">
    <property type="component" value="Unassembled WGS sequence"/>
</dbReference>
<evidence type="ECO:0000259" key="4">
    <source>
        <dbReference type="PROSITE" id="PS51182"/>
    </source>
</evidence>
<dbReference type="PANTHER" id="PTHR12305">
    <property type="entry name" value="PHOSPHATASE WITH HOMOLOGY TO TENSIN"/>
    <property type="match status" value="1"/>
</dbReference>
<feature type="compositionally biased region" description="Polar residues" evidence="2">
    <location>
        <begin position="52"/>
        <end position="64"/>
    </location>
</feature>
<dbReference type="Gene3D" id="2.60.40.1110">
    <property type="match status" value="1"/>
</dbReference>
<feature type="region of interest" description="Disordered" evidence="2">
    <location>
        <begin position="47"/>
        <end position="94"/>
    </location>
</feature>
<protein>
    <submittedName>
        <fullName evidence="5">Uncharacterized protein</fullName>
    </submittedName>
</protein>
<evidence type="ECO:0000313" key="6">
    <source>
        <dbReference type="Proteomes" id="UP001208570"/>
    </source>
</evidence>
<dbReference type="EMBL" id="JAODUP010000266">
    <property type="protein sequence ID" value="KAK2154526.1"/>
    <property type="molecule type" value="Genomic_DNA"/>
</dbReference>
<keyword evidence="6" id="KW-1185">Reference proteome</keyword>
<evidence type="ECO:0000313" key="5">
    <source>
        <dbReference type="EMBL" id="KAK2154526.1"/>
    </source>
</evidence>
<sequence>MLFSLIVGMLQVDPSGRPTINDVIDRLQEIAAARDIELKSSLQIKVPEQEPNLESMNHVQSRRSPPSVYRDPEYEADSNPYQSHSMSQPQQQSVPTLGGMFNSLKGSAVGLFKNVKDASSRVMETVSATMNKGDLDFSYITSRLGVMSYPAEGVESAVKNHIDDVRAFLDCRHQNSFAVYNLSGRSYRASKFQNRVSECGWPSGRAPSLANLFSICKNMHLWLRQNPKNICVVHCTDGKSNSATAVGAFLCFCRLFDNGSSAIQMFTARRTNPGISASQKRYIEYICDMVAEIPLLPHNRALMLIKIAMAPVPCFNKMKNGCRPFLEVYVGCNRVLSTSQEYERMRGFTIQEGVASISLNTLVTGDTTIVAYHARSTFGGKVQGKVTEVCVCVCVCVRGERERERERVILGK</sequence>
<dbReference type="InterPro" id="IPR029021">
    <property type="entry name" value="Prot-tyrosine_phosphatase-like"/>
</dbReference>
<evidence type="ECO:0000256" key="1">
    <source>
        <dbReference type="ARBA" id="ARBA00022801"/>
    </source>
</evidence>
<dbReference type="Gene3D" id="3.90.190.10">
    <property type="entry name" value="Protein tyrosine phosphatase superfamily"/>
    <property type="match status" value="1"/>
</dbReference>
<gene>
    <name evidence="5" type="ORF">LSH36_266g02029</name>
</gene>
<dbReference type="InterPro" id="IPR051281">
    <property type="entry name" value="Dual-spec_lipid-protein_phosph"/>
</dbReference>
<dbReference type="FunFam" id="3.90.190.10:FF:000008">
    <property type="entry name" value="putative tyrosine-protein phosphatase auxilin isoform X2"/>
    <property type="match status" value="1"/>
</dbReference>
<feature type="compositionally biased region" description="Low complexity" evidence="2">
    <location>
        <begin position="82"/>
        <end position="93"/>
    </location>
</feature>
<feature type="domain" description="Phosphatase tensin-type" evidence="3">
    <location>
        <begin position="126"/>
        <end position="293"/>
    </location>
</feature>
<evidence type="ECO:0000256" key="2">
    <source>
        <dbReference type="SAM" id="MobiDB-lite"/>
    </source>
</evidence>
<dbReference type="PANTHER" id="PTHR12305:SF94">
    <property type="entry name" value="PHOSPHATIDYLINOSITOL-3,4,5-TRISPHOSPHATE 3-PHOSPHATASE"/>
    <property type="match status" value="1"/>
</dbReference>
<dbReference type="PROSITE" id="PS51182">
    <property type="entry name" value="C2_TENSIN"/>
    <property type="match status" value="1"/>
</dbReference>
<dbReference type="SMART" id="SM01326">
    <property type="entry name" value="PTEN_C2"/>
    <property type="match status" value="1"/>
</dbReference>
<dbReference type="FunFam" id="2.60.40.1110:FF:000001">
    <property type="entry name" value="cyclin-G-associated kinase isoform X2"/>
    <property type="match status" value="1"/>
</dbReference>
<proteinExistence type="predicted"/>
<evidence type="ECO:0000259" key="3">
    <source>
        <dbReference type="PROSITE" id="PS51181"/>
    </source>
</evidence>
<feature type="domain" description="C2 tensin-type" evidence="4">
    <location>
        <begin position="299"/>
        <end position="412"/>
    </location>
</feature>
<dbReference type="GO" id="GO:0005829">
    <property type="term" value="C:cytosol"/>
    <property type="evidence" value="ECO:0007669"/>
    <property type="project" value="TreeGrafter"/>
</dbReference>